<dbReference type="InterPro" id="IPR000456">
    <property type="entry name" value="Ribosomal_bL17"/>
</dbReference>
<dbReference type="SUPFAM" id="SSF64263">
    <property type="entry name" value="Prokaryotic ribosomal protein L17"/>
    <property type="match status" value="1"/>
</dbReference>
<comment type="similarity">
    <text evidence="1 5">Belongs to the bacterial ribosomal protein bL17 family.</text>
</comment>
<comment type="caution">
    <text evidence="7">The sequence shown here is derived from an EMBL/GenBank/DDBJ whole genome shotgun (WGS) entry which is preliminary data.</text>
</comment>
<evidence type="ECO:0000256" key="3">
    <source>
        <dbReference type="ARBA" id="ARBA00023274"/>
    </source>
</evidence>
<protein>
    <recommendedName>
        <fullName evidence="4 6">50S ribosomal protein L17</fullName>
    </recommendedName>
</protein>
<dbReference type="NCBIfam" id="TIGR00059">
    <property type="entry name" value="L17"/>
    <property type="match status" value="1"/>
</dbReference>
<dbReference type="InterPro" id="IPR036373">
    <property type="entry name" value="Ribosomal_bL17_sf"/>
</dbReference>
<dbReference type="Gene3D" id="3.90.1030.10">
    <property type="entry name" value="Ribosomal protein L17"/>
    <property type="match status" value="1"/>
</dbReference>
<evidence type="ECO:0000256" key="6">
    <source>
        <dbReference type="RuleBase" id="RU000661"/>
    </source>
</evidence>
<evidence type="ECO:0000256" key="1">
    <source>
        <dbReference type="ARBA" id="ARBA00008777"/>
    </source>
</evidence>
<evidence type="ECO:0000313" key="8">
    <source>
        <dbReference type="Proteomes" id="UP000229834"/>
    </source>
</evidence>
<evidence type="ECO:0000313" key="7">
    <source>
        <dbReference type="EMBL" id="PIQ66899.1"/>
    </source>
</evidence>
<evidence type="ECO:0000256" key="4">
    <source>
        <dbReference type="ARBA" id="ARBA00035494"/>
    </source>
</evidence>
<keyword evidence="2 5" id="KW-0689">Ribosomal protein</keyword>
<name>A0A2H0K6L2_9BACT</name>
<sequence>MRHHNANRKFGRKRGQRSALLKSLARSLILHEAILTTESKAKELRPYVEKIVSNGKKETIASRRLISAKIGASATQKLFSDLVPKYKNRKGGYLRVLRVGTKLSDGSVRSRIEFV</sequence>
<reference evidence="7 8" key="1">
    <citation type="submission" date="2017-09" db="EMBL/GenBank/DDBJ databases">
        <title>Depth-based differentiation of microbial function through sediment-hosted aquifers and enrichment of novel symbionts in the deep terrestrial subsurface.</title>
        <authorList>
            <person name="Probst A.J."/>
            <person name="Ladd B."/>
            <person name="Jarett J.K."/>
            <person name="Geller-Mcgrath D.E."/>
            <person name="Sieber C.M."/>
            <person name="Emerson J.B."/>
            <person name="Anantharaman K."/>
            <person name="Thomas B.C."/>
            <person name="Malmstrom R."/>
            <person name="Stieglmeier M."/>
            <person name="Klingl A."/>
            <person name="Woyke T."/>
            <person name="Ryan C.M."/>
            <person name="Banfield J.F."/>
        </authorList>
    </citation>
    <scope>NUCLEOTIDE SEQUENCE [LARGE SCALE GENOMIC DNA]</scope>
    <source>
        <strain evidence="7">CG11_big_fil_rev_8_21_14_0_20_40_24</strain>
    </source>
</reference>
<dbReference type="PANTHER" id="PTHR14413:SF16">
    <property type="entry name" value="LARGE RIBOSOMAL SUBUNIT PROTEIN BL17M"/>
    <property type="match status" value="1"/>
</dbReference>
<dbReference type="GO" id="GO:0006412">
    <property type="term" value="P:translation"/>
    <property type="evidence" value="ECO:0007669"/>
    <property type="project" value="InterPro"/>
</dbReference>
<accession>A0A2H0K6L2</accession>
<dbReference type="GO" id="GO:0003735">
    <property type="term" value="F:structural constituent of ribosome"/>
    <property type="evidence" value="ECO:0007669"/>
    <property type="project" value="InterPro"/>
</dbReference>
<gene>
    <name evidence="7" type="ORF">COV95_01655</name>
</gene>
<organism evidence="7 8">
    <name type="scientific">Candidatus Zambryskibacteria bacterium CG11_big_fil_rev_8_21_14_0_20_40_24</name>
    <dbReference type="NCBI Taxonomy" id="1975116"/>
    <lineage>
        <taxon>Bacteria</taxon>
        <taxon>Candidatus Zambryskiibacteriota</taxon>
    </lineage>
</organism>
<dbReference type="Proteomes" id="UP000229834">
    <property type="component" value="Unassembled WGS sequence"/>
</dbReference>
<dbReference type="AlphaFoldDB" id="A0A2H0K6L2"/>
<dbReference type="PANTHER" id="PTHR14413">
    <property type="entry name" value="RIBOSOMAL PROTEIN L17"/>
    <property type="match status" value="1"/>
</dbReference>
<evidence type="ECO:0000256" key="2">
    <source>
        <dbReference type="ARBA" id="ARBA00022980"/>
    </source>
</evidence>
<evidence type="ECO:0000256" key="5">
    <source>
        <dbReference type="RuleBase" id="RU000660"/>
    </source>
</evidence>
<dbReference type="GO" id="GO:0022625">
    <property type="term" value="C:cytosolic large ribosomal subunit"/>
    <property type="evidence" value="ECO:0007669"/>
    <property type="project" value="TreeGrafter"/>
</dbReference>
<keyword evidence="3 5" id="KW-0687">Ribonucleoprotein</keyword>
<dbReference type="EMBL" id="PCVC01000049">
    <property type="protein sequence ID" value="PIQ66899.1"/>
    <property type="molecule type" value="Genomic_DNA"/>
</dbReference>
<dbReference type="Pfam" id="PF01196">
    <property type="entry name" value="Ribosomal_L17"/>
    <property type="match status" value="1"/>
</dbReference>
<proteinExistence type="inferred from homology"/>